<dbReference type="Pfam" id="PF00168">
    <property type="entry name" value="C2"/>
    <property type="match status" value="2"/>
</dbReference>
<organism evidence="3 4">
    <name type="scientific">Galendromus occidentalis</name>
    <name type="common">western predatory mite</name>
    <dbReference type="NCBI Taxonomy" id="34638"/>
    <lineage>
        <taxon>Eukaryota</taxon>
        <taxon>Metazoa</taxon>
        <taxon>Ecdysozoa</taxon>
        <taxon>Arthropoda</taxon>
        <taxon>Chelicerata</taxon>
        <taxon>Arachnida</taxon>
        <taxon>Acari</taxon>
        <taxon>Parasitiformes</taxon>
        <taxon>Mesostigmata</taxon>
        <taxon>Gamasina</taxon>
        <taxon>Phytoseioidea</taxon>
        <taxon>Phytoseiidae</taxon>
        <taxon>Typhlodrominae</taxon>
        <taxon>Galendromus</taxon>
    </lineage>
</organism>
<dbReference type="GO" id="GO:0005886">
    <property type="term" value="C:plasma membrane"/>
    <property type="evidence" value="ECO:0007669"/>
    <property type="project" value="TreeGrafter"/>
</dbReference>
<dbReference type="GO" id="GO:0005509">
    <property type="term" value="F:calcium ion binding"/>
    <property type="evidence" value="ECO:0007669"/>
    <property type="project" value="TreeGrafter"/>
</dbReference>
<gene>
    <name evidence="4" type="primary">LOC100909132</name>
</gene>
<name>A0AAJ7SG57_9ACAR</name>
<keyword evidence="3" id="KW-1185">Reference proteome</keyword>
<dbReference type="PANTHER" id="PTHR10024">
    <property type="entry name" value="SYNAPTOTAGMIN"/>
    <property type="match status" value="1"/>
</dbReference>
<evidence type="ECO:0000313" key="3">
    <source>
        <dbReference type="Proteomes" id="UP000694867"/>
    </source>
</evidence>
<keyword evidence="1" id="KW-0812">Transmembrane</keyword>
<keyword evidence="1" id="KW-0472">Membrane</keyword>
<dbReference type="GeneID" id="100909132"/>
<dbReference type="GO" id="GO:0030276">
    <property type="term" value="F:clathrin binding"/>
    <property type="evidence" value="ECO:0007669"/>
    <property type="project" value="TreeGrafter"/>
</dbReference>
<accession>A0AAJ7SG57</accession>
<dbReference type="SUPFAM" id="SSF49562">
    <property type="entry name" value="C2 domain (Calcium/lipid-binding domain, CaLB)"/>
    <property type="match status" value="2"/>
</dbReference>
<sequence length="445" mass="49541">MIRTDSLTDGDKLLIIASGFGFVAFVLAATVCIVQPTCFIHRKIWGKRERERAARIKAAQQMGIPIPLAVLSPEMRKSQPSLTEDEEDKKEATTTFAFQRGGVRDSTYSSMSSGSRGDASIIVSESDSIPETSIPEEGLVQGHVTITVRFLPQPDLENERIVGQLGVNVKDAQDLPLRPYGGLCDPYAVVQVVRDVRRMRKKKKGPSKICEFKTQVRRKTQCPLFNDGFLVPVTLTDIREGGLWVKVFDAEKYSNHSNLGEAILPLKRYDLEQQIQEHIVTLDLSSPSTHLGEIQMGLNYLPTSERLTIRVLSCTNIQINKSNAQEMTELVFRMLLYHGGKLVKRKKSTPRVVGTMSPNFDESLTFDVPQSEIDNVTFVVVLCASCLSVSSPETPVSPTASFQDSPREYLGKVTLGSGVKGSCLRHWESMKLSPRREVVQWQALV</sequence>
<protein>
    <submittedName>
        <fullName evidence="4">Synaptotagmin-1</fullName>
    </submittedName>
</protein>
<evidence type="ECO:0000256" key="1">
    <source>
        <dbReference type="SAM" id="Phobius"/>
    </source>
</evidence>
<evidence type="ECO:0000313" key="4">
    <source>
        <dbReference type="RefSeq" id="XP_028968138.1"/>
    </source>
</evidence>
<dbReference type="AlphaFoldDB" id="A0AAJ7SG57"/>
<dbReference type="InterPro" id="IPR000008">
    <property type="entry name" value="C2_dom"/>
</dbReference>
<reference evidence="4" key="1">
    <citation type="submission" date="2025-08" db="UniProtKB">
        <authorList>
            <consortium name="RefSeq"/>
        </authorList>
    </citation>
    <scope>IDENTIFICATION</scope>
</reference>
<dbReference type="SMART" id="SM00239">
    <property type="entry name" value="C2"/>
    <property type="match status" value="2"/>
</dbReference>
<dbReference type="KEGG" id="goe:100909132"/>
<dbReference type="CDD" id="cd00276">
    <property type="entry name" value="C2B_Synaptotagmin"/>
    <property type="match status" value="1"/>
</dbReference>
<dbReference type="Gene3D" id="2.60.40.150">
    <property type="entry name" value="C2 domain"/>
    <property type="match status" value="2"/>
</dbReference>
<feature type="domain" description="C2" evidence="2">
    <location>
        <begin position="290"/>
        <end position="442"/>
    </location>
</feature>
<dbReference type="PROSITE" id="PS50004">
    <property type="entry name" value="C2"/>
    <property type="match status" value="2"/>
</dbReference>
<keyword evidence="1" id="KW-1133">Transmembrane helix</keyword>
<dbReference type="GO" id="GO:0001786">
    <property type="term" value="F:phosphatidylserine binding"/>
    <property type="evidence" value="ECO:0007669"/>
    <property type="project" value="TreeGrafter"/>
</dbReference>
<feature type="transmembrane region" description="Helical" evidence="1">
    <location>
        <begin position="13"/>
        <end position="40"/>
    </location>
</feature>
<dbReference type="Proteomes" id="UP000694867">
    <property type="component" value="Unplaced"/>
</dbReference>
<evidence type="ECO:0000259" key="2">
    <source>
        <dbReference type="PROSITE" id="PS50004"/>
    </source>
</evidence>
<proteinExistence type="predicted"/>
<dbReference type="RefSeq" id="XP_028968138.1">
    <property type="nucleotide sequence ID" value="XM_029112305.1"/>
</dbReference>
<dbReference type="InterPro" id="IPR035892">
    <property type="entry name" value="C2_domain_sf"/>
</dbReference>
<dbReference type="GO" id="GO:0017156">
    <property type="term" value="P:calcium-ion regulated exocytosis"/>
    <property type="evidence" value="ECO:0007669"/>
    <property type="project" value="TreeGrafter"/>
</dbReference>
<feature type="domain" description="C2" evidence="2">
    <location>
        <begin position="140"/>
        <end position="279"/>
    </location>
</feature>
<dbReference type="GO" id="GO:0005544">
    <property type="term" value="F:calcium-dependent phospholipid binding"/>
    <property type="evidence" value="ECO:0007669"/>
    <property type="project" value="TreeGrafter"/>
</dbReference>
<dbReference type="GO" id="GO:0000149">
    <property type="term" value="F:SNARE binding"/>
    <property type="evidence" value="ECO:0007669"/>
    <property type="project" value="TreeGrafter"/>
</dbReference>
<dbReference type="GO" id="GO:0070382">
    <property type="term" value="C:exocytic vesicle"/>
    <property type="evidence" value="ECO:0007669"/>
    <property type="project" value="TreeGrafter"/>
</dbReference>